<dbReference type="AlphaFoldDB" id="A0A1C7MHR8"/>
<accession>A0A1C7MHR8</accession>
<evidence type="ECO:0000313" key="1">
    <source>
        <dbReference type="EMBL" id="OBZ76455.1"/>
    </source>
</evidence>
<comment type="caution">
    <text evidence="1">The sequence shown here is derived from an EMBL/GenBank/DDBJ whole genome shotgun (WGS) entry which is preliminary data.</text>
</comment>
<protein>
    <submittedName>
        <fullName evidence="1">Uncharacterized protein</fullName>
    </submittedName>
</protein>
<gene>
    <name evidence="1" type="ORF">A0H81_03815</name>
</gene>
<organism evidence="1 2">
    <name type="scientific">Grifola frondosa</name>
    <name type="common">Maitake</name>
    <name type="synonym">Polyporus frondosus</name>
    <dbReference type="NCBI Taxonomy" id="5627"/>
    <lineage>
        <taxon>Eukaryota</taxon>
        <taxon>Fungi</taxon>
        <taxon>Dikarya</taxon>
        <taxon>Basidiomycota</taxon>
        <taxon>Agaricomycotina</taxon>
        <taxon>Agaricomycetes</taxon>
        <taxon>Polyporales</taxon>
        <taxon>Grifolaceae</taxon>
        <taxon>Grifola</taxon>
    </lineage>
</organism>
<reference evidence="1 2" key="1">
    <citation type="submission" date="2016-03" db="EMBL/GenBank/DDBJ databases">
        <title>Whole genome sequencing of Grifola frondosa 9006-11.</title>
        <authorList>
            <person name="Min B."/>
            <person name="Park H."/>
            <person name="Kim J.-G."/>
            <person name="Cho H."/>
            <person name="Oh Y.-L."/>
            <person name="Kong W.-S."/>
            <person name="Choi I.-G."/>
        </authorList>
    </citation>
    <scope>NUCLEOTIDE SEQUENCE [LARGE SCALE GENOMIC DNA]</scope>
    <source>
        <strain evidence="1 2">9006-11</strain>
    </source>
</reference>
<dbReference type="EMBL" id="LUGG01000003">
    <property type="protein sequence ID" value="OBZ76455.1"/>
    <property type="molecule type" value="Genomic_DNA"/>
</dbReference>
<proteinExistence type="predicted"/>
<evidence type="ECO:0000313" key="2">
    <source>
        <dbReference type="Proteomes" id="UP000092993"/>
    </source>
</evidence>
<keyword evidence="2" id="KW-1185">Reference proteome</keyword>
<dbReference type="Proteomes" id="UP000092993">
    <property type="component" value="Unassembled WGS sequence"/>
</dbReference>
<name>A0A1C7MHR8_GRIFR</name>
<sequence>MSTPVATALRKLLPSKLPPSLSSHPGNLYQILSRYSKDGVGQRVHQTRWG</sequence>